<dbReference type="InterPro" id="IPR013655">
    <property type="entry name" value="PAS_fold_3"/>
</dbReference>
<dbReference type="Pfam" id="PF00989">
    <property type="entry name" value="PAS"/>
    <property type="match status" value="1"/>
</dbReference>
<dbReference type="InterPro" id="IPR003661">
    <property type="entry name" value="HisK_dim/P_dom"/>
</dbReference>
<feature type="coiled-coil region" evidence="10">
    <location>
        <begin position="845"/>
        <end position="883"/>
    </location>
</feature>
<comment type="caution">
    <text evidence="16">The sequence shown here is derived from an EMBL/GenBank/DDBJ whole genome shotgun (WGS) entry which is preliminary data.</text>
</comment>
<organism evidence="16 17">
    <name type="scientific">Deinococcus metalli</name>
    <dbReference type="NCBI Taxonomy" id="1141878"/>
    <lineage>
        <taxon>Bacteria</taxon>
        <taxon>Thermotogati</taxon>
        <taxon>Deinococcota</taxon>
        <taxon>Deinococci</taxon>
        <taxon>Deinococcales</taxon>
        <taxon>Deinococcaceae</taxon>
        <taxon>Deinococcus</taxon>
    </lineage>
</organism>
<proteinExistence type="predicted"/>
<comment type="catalytic activity">
    <reaction evidence="1">
        <text>ATP + protein L-histidine = ADP + protein N-phospho-L-histidine.</text>
        <dbReference type="EC" id="2.7.13.3"/>
    </reaction>
</comment>
<dbReference type="CDD" id="cd00130">
    <property type="entry name" value="PAS"/>
    <property type="match status" value="3"/>
</dbReference>
<evidence type="ECO:0000313" key="16">
    <source>
        <dbReference type="EMBL" id="MBB5375226.1"/>
    </source>
</evidence>
<feature type="domain" description="PAC" evidence="14">
    <location>
        <begin position="409"/>
        <end position="461"/>
    </location>
</feature>
<dbReference type="PROSITE" id="PS50113">
    <property type="entry name" value="PAC"/>
    <property type="match status" value="3"/>
</dbReference>
<dbReference type="InterPro" id="IPR013656">
    <property type="entry name" value="PAS_4"/>
</dbReference>
<dbReference type="Pfam" id="PF08448">
    <property type="entry name" value="PAS_4"/>
    <property type="match status" value="1"/>
</dbReference>
<name>A0A7W8KDV1_9DEIO</name>
<feature type="domain" description="PAS" evidence="13">
    <location>
        <begin position="462"/>
        <end position="498"/>
    </location>
</feature>
<keyword evidence="8 11" id="KW-1133">Transmembrane helix</keyword>
<gene>
    <name evidence="16" type="ORF">HNQ07_000670</name>
</gene>
<evidence type="ECO:0000256" key="3">
    <source>
        <dbReference type="ARBA" id="ARBA00012438"/>
    </source>
</evidence>
<dbReference type="Proteomes" id="UP000539473">
    <property type="component" value="Unassembled WGS sequence"/>
</dbReference>
<evidence type="ECO:0000259" key="12">
    <source>
        <dbReference type="PROSITE" id="PS50109"/>
    </source>
</evidence>
<keyword evidence="7" id="KW-0418">Kinase</keyword>
<dbReference type="RefSeq" id="WP_184109451.1">
    <property type="nucleotide sequence ID" value="NZ_BNAJ01000001.1"/>
</dbReference>
<dbReference type="SUPFAM" id="SSF55874">
    <property type="entry name" value="ATPase domain of HSP90 chaperone/DNA topoisomerase II/histidine kinase"/>
    <property type="match status" value="1"/>
</dbReference>
<dbReference type="InterPro" id="IPR003594">
    <property type="entry name" value="HATPase_dom"/>
</dbReference>
<sequence>MRAFDPGRRWASRAPLIVMAMVLLLTTAMSLVLSDYVHEQQNNRFLRETGSYSNALDSRLSEYGQLLYALRAAWQVHPDLLDARDFNGYVRGLDLNRQYPGVRTVGYAALLPPGADEAALTAKLRRAVSPTWAVRQGSSPQATRAPAAVVSSIEPGANVALGFDLYSEPVRRALLVASERSGGVQASDRVALLQPGQDGRSLDGFLMALPVPGTGVNGTRPDGFLFLSIRADRLTATLSSSMGIRPLNVVLSVNGKRLSGQEPTAAVDFQRSVSRVISGQHWTLDFSADSSYGQDFAAITPLLTLLGGLLTAGLAFLVVQAQVRARSQAEALNVSLALARTRQEQASAEFEAIFHSMQDAAAFTDEVGLIRLVNPALREQFRVADDRLIGQPLSVLHEDLGLANRESFQAITTPYVRTDGSTFAGEAQRSAVVDPEGRRLGQLEVVRDVSERVQAERAVQAAQRRYRGLLDALPYSVQVSDPEGRVTFVNARHQDVLGVDDLTSAMSPEGRAAYAHLQSAAMAARAPQQQDVQLALPGGDRHWFTLTFAPFRDQRGEVVEWVTSVTDIHDRMLAERLAQRNEERYRSVLEGLPQIVWLTDTRGTPVYFNRQWTAYVGEARAGQDFQALIHPSDRGEYARRWASALHAGRPFEAEHRLLGRADTYRTFVTRGLPVTDSGGQVIEWVGTSTDVDDSVHAENAARLLADVSGHLAARGGQHGAARHAPYATALDALTVRFVDSAALWQVGPLQLAARSARHPGWDAPHMRALVRQMVDEVMASRQRVVLTAHPLLHGVHATGAVLIPLIAQNGMLCGLLGLAHRQPLTDRDAELADELAKRFAAALENDALQQRVAAAQDDLRTLNQSLEERVELRTRELEGANRELEAFSYSVSHDLRTPLRHIVGFGDLLAKEADGADLSPKARRYLGIITDSAARMSQLIEDLLEFSRMGRQELRRAPVDLAPLVQASWLALEPDRAGRDVALRVAALPTVDGDPTMLSLVFTNLLSNAIKYTRTQPHAVIDVSSTLADDEVSVTVRDNGVGFDPRYMDKLFGVFQRLHRADEFEGIGIGLANVRRIVSRHGGRVSADSQPGEGAAFTVTLPARSAE</sequence>
<dbReference type="EMBL" id="JACHFK010000001">
    <property type="protein sequence ID" value="MBB5375226.1"/>
    <property type="molecule type" value="Genomic_DNA"/>
</dbReference>
<evidence type="ECO:0000256" key="11">
    <source>
        <dbReference type="SAM" id="Phobius"/>
    </source>
</evidence>
<dbReference type="Pfam" id="PF03924">
    <property type="entry name" value="CHASE"/>
    <property type="match status" value="1"/>
</dbReference>
<reference evidence="16 17" key="1">
    <citation type="submission" date="2020-08" db="EMBL/GenBank/DDBJ databases">
        <title>Genomic Encyclopedia of Type Strains, Phase IV (KMG-IV): sequencing the most valuable type-strain genomes for metagenomic binning, comparative biology and taxonomic classification.</title>
        <authorList>
            <person name="Goeker M."/>
        </authorList>
    </citation>
    <scope>NUCLEOTIDE SEQUENCE [LARGE SCALE GENOMIC DNA]</scope>
    <source>
        <strain evidence="16 17">DSM 27521</strain>
    </source>
</reference>
<comment type="subcellular location">
    <subcellularLocation>
        <location evidence="2">Membrane</location>
    </subcellularLocation>
</comment>
<dbReference type="InterPro" id="IPR036890">
    <property type="entry name" value="HATPase_C_sf"/>
</dbReference>
<evidence type="ECO:0000256" key="9">
    <source>
        <dbReference type="ARBA" id="ARBA00023136"/>
    </source>
</evidence>
<dbReference type="InterPro" id="IPR036097">
    <property type="entry name" value="HisK_dim/P_sf"/>
</dbReference>
<dbReference type="PROSITE" id="PS50112">
    <property type="entry name" value="PAS"/>
    <property type="match status" value="2"/>
</dbReference>
<evidence type="ECO:0000256" key="8">
    <source>
        <dbReference type="ARBA" id="ARBA00022989"/>
    </source>
</evidence>
<dbReference type="SUPFAM" id="SSF55785">
    <property type="entry name" value="PYP-like sensor domain (PAS domain)"/>
    <property type="match status" value="3"/>
</dbReference>
<keyword evidence="6 11" id="KW-0812">Transmembrane</keyword>
<dbReference type="GO" id="GO:0006355">
    <property type="term" value="P:regulation of DNA-templated transcription"/>
    <property type="evidence" value="ECO:0007669"/>
    <property type="project" value="InterPro"/>
</dbReference>
<dbReference type="GO" id="GO:0030295">
    <property type="term" value="F:protein kinase activator activity"/>
    <property type="evidence" value="ECO:0007669"/>
    <property type="project" value="TreeGrafter"/>
</dbReference>
<dbReference type="InterPro" id="IPR005467">
    <property type="entry name" value="His_kinase_dom"/>
</dbReference>
<dbReference type="PROSITE" id="PS50839">
    <property type="entry name" value="CHASE"/>
    <property type="match status" value="1"/>
</dbReference>
<dbReference type="Pfam" id="PF01590">
    <property type="entry name" value="GAF"/>
    <property type="match status" value="1"/>
</dbReference>
<evidence type="ECO:0000259" key="13">
    <source>
        <dbReference type="PROSITE" id="PS50112"/>
    </source>
</evidence>
<dbReference type="GO" id="GO:0000156">
    <property type="term" value="F:phosphorelay response regulator activity"/>
    <property type="evidence" value="ECO:0007669"/>
    <property type="project" value="TreeGrafter"/>
</dbReference>
<accession>A0A7W8KDV1</accession>
<dbReference type="Gene3D" id="3.30.565.10">
    <property type="entry name" value="Histidine kinase-like ATPase, C-terminal domain"/>
    <property type="match status" value="1"/>
</dbReference>
<evidence type="ECO:0000256" key="2">
    <source>
        <dbReference type="ARBA" id="ARBA00004370"/>
    </source>
</evidence>
<feature type="domain" description="PAC" evidence="14">
    <location>
        <begin position="528"/>
        <end position="580"/>
    </location>
</feature>
<feature type="domain" description="PAC" evidence="14">
    <location>
        <begin position="651"/>
        <end position="703"/>
    </location>
</feature>
<dbReference type="InterPro" id="IPR004358">
    <property type="entry name" value="Sig_transdc_His_kin-like_C"/>
</dbReference>
<evidence type="ECO:0000256" key="4">
    <source>
        <dbReference type="ARBA" id="ARBA00022553"/>
    </source>
</evidence>
<dbReference type="SMART" id="SM01079">
    <property type="entry name" value="CHASE"/>
    <property type="match status" value="1"/>
</dbReference>
<feature type="domain" description="Histidine kinase" evidence="12">
    <location>
        <begin position="890"/>
        <end position="1105"/>
    </location>
</feature>
<dbReference type="InterPro" id="IPR003018">
    <property type="entry name" value="GAF"/>
</dbReference>
<evidence type="ECO:0000256" key="7">
    <source>
        <dbReference type="ARBA" id="ARBA00022777"/>
    </source>
</evidence>
<feature type="domain" description="PAS" evidence="13">
    <location>
        <begin position="581"/>
        <end position="617"/>
    </location>
</feature>
<dbReference type="InterPro" id="IPR006189">
    <property type="entry name" value="CHASE_dom"/>
</dbReference>
<feature type="transmembrane region" description="Helical" evidence="11">
    <location>
        <begin position="296"/>
        <end position="319"/>
    </location>
</feature>
<dbReference type="Gene3D" id="3.30.450.40">
    <property type="match status" value="1"/>
</dbReference>
<evidence type="ECO:0000256" key="6">
    <source>
        <dbReference type="ARBA" id="ARBA00022692"/>
    </source>
</evidence>
<dbReference type="InterPro" id="IPR000700">
    <property type="entry name" value="PAS-assoc_C"/>
</dbReference>
<keyword evidence="4" id="KW-0597">Phosphoprotein</keyword>
<dbReference type="Pfam" id="PF02518">
    <property type="entry name" value="HATPase_c"/>
    <property type="match status" value="1"/>
</dbReference>
<dbReference type="InterPro" id="IPR029016">
    <property type="entry name" value="GAF-like_dom_sf"/>
</dbReference>
<dbReference type="PANTHER" id="PTHR42878">
    <property type="entry name" value="TWO-COMPONENT HISTIDINE KINASE"/>
    <property type="match status" value="1"/>
</dbReference>
<dbReference type="InterPro" id="IPR000014">
    <property type="entry name" value="PAS"/>
</dbReference>
<dbReference type="InterPro" id="IPR050351">
    <property type="entry name" value="BphY/WalK/GraS-like"/>
</dbReference>
<dbReference type="GO" id="GO:0016020">
    <property type="term" value="C:membrane"/>
    <property type="evidence" value="ECO:0007669"/>
    <property type="project" value="UniProtKB-SubCell"/>
</dbReference>
<dbReference type="GO" id="GO:0007234">
    <property type="term" value="P:osmosensory signaling via phosphorelay pathway"/>
    <property type="evidence" value="ECO:0007669"/>
    <property type="project" value="TreeGrafter"/>
</dbReference>
<dbReference type="InterPro" id="IPR001610">
    <property type="entry name" value="PAC"/>
</dbReference>
<dbReference type="InterPro" id="IPR013767">
    <property type="entry name" value="PAS_fold"/>
</dbReference>
<dbReference type="SMART" id="SM00387">
    <property type="entry name" value="HATPase_c"/>
    <property type="match status" value="1"/>
</dbReference>
<keyword evidence="9 11" id="KW-0472">Membrane</keyword>
<evidence type="ECO:0000256" key="1">
    <source>
        <dbReference type="ARBA" id="ARBA00000085"/>
    </source>
</evidence>
<dbReference type="EC" id="2.7.13.3" evidence="3"/>
<dbReference type="FunFam" id="3.30.565.10:FF:000006">
    <property type="entry name" value="Sensor histidine kinase WalK"/>
    <property type="match status" value="1"/>
</dbReference>
<keyword evidence="10" id="KW-0175">Coiled coil</keyword>
<dbReference type="SMART" id="SM00388">
    <property type="entry name" value="HisKA"/>
    <property type="match status" value="1"/>
</dbReference>
<evidence type="ECO:0000259" key="14">
    <source>
        <dbReference type="PROSITE" id="PS50113"/>
    </source>
</evidence>
<feature type="domain" description="CHASE" evidence="15">
    <location>
        <begin position="77"/>
        <end position="240"/>
    </location>
</feature>
<dbReference type="Pfam" id="PF08447">
    <property type="entry name" value="PAS_3"/>
    <property type="match status" value="1"/>
</dbReference>
<evidence type="ECO:0000256" key="10">
    <source>
        <dbReference type="SAM" id="Coils"/>
    </source>
</evidence>
<dbReference type="CDD" id="cd00082">
    <property type="entry name" value="HisKA"/>
    <property type="match status" value="1"/>
</dbReference>
<dbReference type="InterPro" id="IPR035965">
    <property type="entry name" value="PAS-like_dom_sf"/>
</dbReference>
<protein>
    <recommendedName>
        <fullName evidence="3">histidine kinase</fullName>
        <ecNumber evidence="3">2.7.13.3</ecNumber>
    </recommendedName>
</protein>
<dbReference type="SMART" id="SM00091">
    <property type="entry name" value="PAS"/>
    <property type="match status" value="3"/>
</dbReference>
<dbReference type="PROSITE" id="PS50109">
    <property type="entry name" value="HIS_KIN"/>
    <property type="match status" value="1"/>
</dbReference>
<dbReference type="PRINTS" id="PR00344">
    <property type="entry name" value="BCTRLSENSOR"/>
</dbReference>
<dbReference type="Gene3D" id="3.30.450.350">
    <property type="entry name" value="CHASE domain"/>
    <property type="match status" value="1"/>
</dbReference>
<keyword evidence="5" id="KW-0808">Transferase</keyword>
<dbReference type="AlphaFoldDB" id="A0A7W8KDV1"/>
<dbReference type="Gene3D" id="1.10.287.130">
    <property type="match status" value="1"/>
</dbReference>
<dbReference type="SUPFAM" id="SSF55781">
    <property type="entry name" value="GAF domain-like"/>
    <property type="match status" value="1"/>
</dbReference>
<dbReference type="PANTHER" id="PTHR42878:SF15">
    <property type="entry name" value="BACTERIOPHYTOCHROME"/>
    <property type="match status" value="1"/>
</dbReference>
<dbReference type="SMART" id="SM00086">
    <property type="entry name" value="PAC"/>
    <property type="match status" value="3"/>
</dbReference>
<dbReference type="FunFam" id="3.30.450.20:FF:000099">
    <property type="entry name" value="Sensory box sensor histidine kinase"/>
    <property type="match status" value="1"/>
</dbReference>
<dbReference type="Pfam" id="PF00512">
    <property type="entry name" value="HisKA"/>
    <property type="match status" value="1"/>
</dbReference>
<dbReference type="GO" id="GO:0000155">
    <property type="term" value="F:phosphorelay sensor kinase activity"/>
    <property type="evidence" value="ECO:0007669"/>
    <property type="project" value="InterPro"/>
</dbReference>
<evidence type="ECO:0000259" key="15">
    <source>
        <dbReference type="PROSITE" id="PS50839"/>
    </source>
</evidence>
<dbReference type="SUPFAM" id="SSF47384">
    <property type="entry name" value="Homodimeric domain of signal transducing histidine kinase"/>
    <property type="match status" value="1"/>
</dbReference>
<dbReference type="NCBIfam" id="TIGR00229">
    <property type="entry name" value="sensory_box"/>
    <property type="match status" value="2"/>
</dbReference>
<dbReference type="FunFam" id="1.10.287.130:FF:000070">
    <property type="entry name" value="Histidine kinase sensor protein"/>
    <property type="match status" value="1"/>
</dbReference>
<evidence type="ECO:0000256" key="5">
    <source>
        <dbReference type="ARBA" id="ARBA00022679"/>
    </source>
</evidence>
<evidence type="ECO:0000313" key="17">
    <source>
        <dbReference type="Proteomes" id="UP000539473"/>
    </source>
</evidence>
<dbReference type="InterPro" id="IPR042240">
    <property type="entry name" value="CHASE_sf"/>
</dbReference>
<dbReference type="Gene3D" id="3.30.450.20">
    <property type="entry name" value="PAS domain"/>
    <property type="match status" value="3"/>
</dbReference>